<dbReference type="Pfam" id="PF04023">
    <property type="entry name" value="FeoA"/>
    <property type="match status" value="1"/>
</dbReference>
<protein>
    <recommendedName>
        <fullName evidence="2">Ferrous iron transporter FeoA-like domain-containing protein</fullName>
    </recommendedName>
</protein>
<organism evidence="3 4">
    <name type="scientific">Sulfuriferula plumbiphila</name>
    <dbReference type="NCBI Taxonomy" id="171865"/>
    <lineage>
        <taxon>Bacteria</taxon>
        <taxon>Pseudomonadati</taxon>
        <taxon>Pseudomonadota</taxon>
        <taxon>Betaproteobacteria</taxon>
        <taxon>Nitrosomonadales</taxon>
        <taxon>Sulfuricellaceae</taxon>
        <taxon>Sulfuriferula</taxon>
    </lineage>
</organism>
<name>A0A512L657_9PROT</name>
<dbReference type="InterPro" id="IPR038157">
    <property type="entry name" value="FeoA_core_dom"/>
</dbReference>
<feature type="domain" description="Ferrous iron transporter FeoA-like" evidence="2">
    <location>
        <begin position="3"/>
        <end position="75"/>
    </location>
</feature>
<dbReference type="SMART" id="SM00899">
    <property type="entry name" value="FeoA"/>
    <property type="match status" value="1"/>
</dbReference>
<dbReference type="EMBL" id="BKAD01000010">
    <property type="protein sequence ID" value="GEP29959.1"/>
    <property type="molecule type" value="Genomic_DNA"/>
</dbReference>
<dbReference type="InterPro" id="IPR052713">
    <property type="entry name" value="FeoA"/>
</dbReference>
<dbReference type="Proteomes" id="UP000321337">
    <property type="component" value="Unassembled WGS sequence"/>
</dbReference>
<comment type="caution">
    <text evidence="3">The sequence shown here is derived from an EMBL/GenBank/DDBJ whole genome shotgun (WGS) entry which is preliminary data.</text>
</comment>
<accession>A0A512L657</accession>
<dbReference type="InterPro" id="IPR008988">
    <property type="entry name" value="Transcriptional_repressor_C"/>
</dbReference>
<gene>
    <name evidence="3" type="ORF">TPL01_10970</name>
</gene>
<proteinExistence type="predicted"/>
<evidence type="ECO:0000313" key="4">
    <source>
        <dbReference type="Proteomes" id="UP000321337"/>
    </source>
</evidence>
<keyword evidence="4" id="KW-1185">Reference proteome</keyword>
<evidence type="ECO:0000313" key="3">
    <source>
        <dbReference type="EMBL" id="GEP29959.1"/>
    </source>
</evidence>
<reference evidence="3 4" key="1">
    <citation type="submission" date="2019-07" db="EMBL/GenBank/DDBJ databases">
        <title>Whole genome shotgun sequence of Thiobacillus plumbophilus NBRC 107929.</title>
        <authorList>
            <person name="Hosoyama A."/>
            <person name="Uohara A."/>
            <person name="Ohji S."/>
            <person name="Ichikawa N."/>
        </authorList>
    </citation>
    <scope>NUCLEOTIDE SEQUENCE [LARGE SCALE GENOMIC DNA]</scope>
    <source>
        <strain evidence="3 4">NBRC 107929</strain>
    </source>
</reference>
<dbReference type="SUPFAM" id="SSF50037">
    <property type="entry name" value="C-terminal domain of transcriptional repressors"/>
    <property type="match status" value="1"/>
</dbReference>
<dbReference type="PANTHER" id="PTHR42954">
    <property type="entry name" value="FE(2+) TRANSPORT PROTEIN A"/>
    <property type="match status" value="1"/>
</dbReference>
<dbReference type="AlphaFoldDB" id="A0A512L657"/>
<dbReference type="PANTHER" id="PTHR42954:SF2">
    <property type="entry name" value="FE(2+) TRANSPORT PROTEIN A"/>
    <property type="match status" value="1"/>
</dbReference>
<sequence length="77" mass="8471">MHTPLDHLFPNQSGTIETIEAGPELGRRMAALGLRPGRRIEVLRAAPLKGPLQIRIGHTELMIRRIDAAKISVNQVA</sequence>
<keyword evidence="1" id="KW-0408">Iron</keyword>
<dbReference type="InterPro" id="IPR007167">
    <property type="entry name" value="Fe-transptr_FeoA-like"/>
</dbReference>
<dbReference type="Gene3D" id="2.30.30.90">
    <property type="match status" value="1"/>
</dbReference>
<dbReference type="GO" id="GO:0046914">
    <property type="term" value="F:transition metal ion binding"/>
    <property type="evidence" value="ECO:0007669"/>
    <property type="project" value="InterPro"/>
</dbReference>
<evidence type="ECO:0000256" key="1">
    <source>
        <dbReference type="ARBA" id="ARBA00023004"/>
    </source>
</evidence>
<evidence type="ECO:0000259" key="2">
    <source>
        <dbReference type="SMART" id="SM00899"/>
    </source>
</evidence>